<evidence type="ECO:0000313" key="4">
    <source>
        <dbReference type="Proteomes" id="UP000237000"/>
    </source>
</evidence>
<gene>
    <name evidence="3" type="ORF">TorRG33x02_267810</name>
</gene>
<evidence type="ECO:0000256" key="1">
    <source>
        <dbReference type="SAM" id="Coils"/>
    </source>
</evidence>
<name>A0A2P5CZG8_TREOI</name>
<keyword evidence="4" id="KW-1185">Reference proteome</keyword>
<evidence type="ECO:0000256" key="2">
    <source>
        <dbReference type="SAM" id="MobiDB-lite"/>
    </source>
</evidence>
<reference evidence="4" key="1">
    <citation type="submission" date="2016-06" db="EMBL/GenBank/DDBJ databases">
        <title>Parallel loss of symbiosis genes in relatives of nitrogen-fixing non-legume Parasponia.</title>
        <authorList>
            <person name="Van Velzen R."/>
            <person name="Holmer R."/>
            <person name="Bu F."/>
            <person name="Rutten L."/>
            <person name="Van Zeijl A."/>
            <person name="Liu W."/>
            <person name="Santuari L."/>
            <person name="Cao Q."/>
            <person name="Sharma T."/>
            <person name="Shen D."/>
            <person name="Roswanjaya Y."/>
            <person name="Wardhani T."/>
            <person name="Kalhor M.S."/>
            <person name="Jansen J."/>
            <person name="Van den Hoogen J."/>
            <person name="Gungor B."/>
            <person name="Hartog M."/>
            <person name="Hontelez J."/>
            <person name="Verver J."/>
            <person name="Yang W.-C."/>
            <person name="Schijlen E."/>
            <person name="Repin R."/>
            <person name="Schilthuizen M."/>
            <person name="Schranz E."/>
            <person name="Heidstra R."/>
            <person name="Miyata K."/>
            <person name="Fedorova E."/>
            <person name="Kohlen W."/>
            <person name="Bisseling T."/>
            <person name="Smit S."/>
            <person name="Geurts R."/>
        </authorList>
    </citation>
    <scope>NUCLEOTIDE SEQUENCE [LARGE SCALE GENOMIC DNA]</scope>
    <source>
        <strain evidence="4">cv. RG33-2</strain>
    </source>
</reference>
<dbReference type="EMBL" id="JXTC01000312">
    <property type="protein sequence ID" value="PON66433.1"/>
    <property type="molecule type" value="Genomic_DNA"/>
</dbReference>
<dbReference type="InParanoid" id="A0A2P5CZG8"/>
<keyword evidence="1" id="KW-0175">Coiled coil</keyword>
<feature type="coiled-coil region" evidence="1">
    <location>
        <begin position="14"/>
        <end position="55"/>
    </location>
</feature>
<sequence>MADFSEAPHLSVQITALSAQMNENCEKMERLEAENAAMRTENAELLVRMESLSAQSTIEQPSRVRITVNPMQPLDDFTPMANHGDIRQFARDSSTSNGYFQTPTTLPNIVNSTLNAGGQLVVPEQTHESALGHQQAVGYTQQGALGQQPVAEQTQQDTLGQQSALRQQPATGQTQQDAHGQQSAPGQPPAPGQIQ</sequence>
<feature type="region of interest" description="Disordered" evidence="2">
    <location>
        <begin position="146"/>
        <end position="195"/>
    </location>
</feature>
<accession>A0A2P5CZG8</accession>
<feature type="compositionally biased region" description="Pro residues" evidence="2">
    <location>
        <begin position="186"/>
        <end position="195"/>
    </location>
</feature>
<evidence type="ECO:0000313" key="3">
    <source>
        <dbReference type="EMBL" id="PON66433.1"/>
    </source>
</evidence>
<dbReference type="Proteomes" id="UP000237000">
    <property type="component" value="Unassembled WGS sequence"/>
</dbReference>
<organism evidence="3 4">
    <name type="scientific">Trema orientale</name>
    <name type="common">Charcoal tree</name>
    <name type="synonym">Celtis orientalis</name>
    <dbReference type="NCBI Taxonomy" id="63057"/>
    <lineage>
        <taxon>Eukaryota</taxon>
        <taxon>Viridiplantae</taxon>
        <taxon>Streptophyta</taxon>
        <taxon>Embryophyta</taxon>
        <taxon>Tracheophyta</taxon>
        <taxon>Spermatophyta</taxon>
        <taxon>Magnoliopsida</taxon>
        <taxon>eudicotyledons</taxon>
        <taxon>Gunneridae</taxon>
        <taxon>Pentapetalae</taxon>
        <taxon>rosids</taxon>
        <taxon>fabids</taxon>
        <taxon>Rosales</taxon>
        <taxon>Cannabaceae</taxon>
        <taxon>Trema</taxon>
    </lineage>
</organism>
<protein>
    <submittedName>
        <fullName evidence="3">Uncharacterized protein</fullName>
    </submittedName>
</protein>
<dbReference type="OrthoDB" id="10616363at2759"/>
<dbReference type="AlphaFoldDB" id="A0A2P5CZG8"/>
<comment type="caution">
    <text evidence="3">The sequence shown here is derived from an EMBL/GenBank/DDBJ whole genome shotgun (WGS) entry which is preliminary data.</text>
</comment>
<proteinExistence type="predicted"/>
<feature type="compositionally biased region" description="Polar residues" evidence="2">
    <location>
        <begin position="146"/>
        <end position="177"/>
    </location>
</feature>